<evidence type="ECO:0000256" key="1">
    <source>
        <dbReference type="ARBA" id="ARBA00004141"/>
    </source>
</evidence>
<keyword evidence="3 7" id="KW-0812">Transmembrane</keyword>
<reference evidence="9" key="1">
    <citation type="submission" date="2022-01" db="EMBL/GenBank/DDBJ databases">
        <authorList>
            <person name="King R."/>
        </authorList>
    </citation>
    <scope>NUCLEOTIDE SEQUENCE</scope>
</reference>
<feature type="transmembrane region" description="Helical" evidence="7">
    <location>
        <begin position="311"/>
        <end position="328"/>
    </location>
</feature>
<keyword evidence="5 7" id="KW-0472">Membrane</keyword>
<proteinExistence type="inferred from homology"/>
<protein>
    <recommendedName>
        <fullName evidence="11">Serine incorporator</fullName>
    </recommendedName>
</protein>
<feature type="transmembrane region" description="Helical" evidence="7">
    <location>
        <begin position="130"/>
        <end position="150"/>
    </location>
</feature>
<dbReference type="GO" id="GO:0016020">
    <property type="term" value="C:membrane"/>
    <property type="evidence" value="ECO:0007669"/>
    <property type="project" value="UniProtKB-SubCell"/>
</dbReference>
<evidence type="ECO:0000313" key="9">
    <source>
        <dbReference type="EMBL" id="CAG9823464.1"/>
    </source>
</evidence>
<comment type="subcellular location">
    <subcellularLocation>
        <location evidence="1">Membrane</location>
        <topology evidence="1">Multi-pass membrane protein</topology>
    </subcellularLocation>
</comment>
<evidence type="ECO:0000256" key="7">
    <source>
        <dbReference type="SAM" id="Phobius"/>
    </source>
</evidence>
<name>A0A9N9SIB6_PHACE</name>
<evidence type="ECO:0000256" key="6">
    <source>
        <dbReference type="SAM" id="MobiDB-lite"/>
    </source>
</evidence>
<feature type="region of interest" description="Disordered" evidence="6">
    <location>
        <begin position="351"/>
        <end position="375"/>
    </location>
</feature>
<dbReference type="InterPro" id="IPR005016">
    <property type="entry name" value="TDE1/TMS"/>
</dbReference>
<evidence type="ECO:0000256" key="8">
    <source>
        <dbReference type="SAM" id="SignalP"/>
    </source>
</evidence>
<evidence type="ECO:0008006" key="11">
    <source>
        <dbReference type="Google" id="ProtNLM"/>
    </source>
</evidence>
<sequence length="456" mass="49715">MGAVLGLCSAAQLACCCGSAACSLCCSACPSCRNSTSSRIMYALMLLLSTIAACITLSPGLQDAMKKVPFCKTNSTSFVQDTLPKIDCAGAVGYLAVYRIYFVLTCFFALMALMMIGVKSSKDPRAGIQNGFWGLKYLLVIGGIIGAFFIPQGSFGITWMYFGIIGGFCFILIQLILIVDFAHSWAEAWVGNYEETESKGWYFALIGMTLLNYALSIAGIVLLYVYFTKSSGCDLNKFFISINMIICVIVSVISVLPSVQDKLPRSGLLQSSVVTLYVTYLTWSAVSNSAKECNPGIWGIVGNTSTSNNRIDIVGLIIWMCCVLYSSLRSASNSSKITMSENMLAKDTGAVRGSGTDNLVENEGNDGGESGQGKKVWDNEDETVAYSWSFFHVMFALATLYVMMTLTNWYNPNSNLDDFSYNAGSMWIKVISSWLALTLYGWTLLAPIILADREFN</sequence>
<evidence type="ECO:0000313" key="10">
    <source>
        <dbReference type="Proteomes" id="UP001153737"/>
    </source>
</evidence>
<feature type="transmembrane region" description="Helical" evidence="7">
    <location>
        <begin position="201"/>
        <end position="226"/>
    </location>
</feature>
<reference evidence="9" key="2">
    <citation type="submission" date="2022-10" db="EMBL/GenBank/DDBJ databases">
        <authorList>
            <consortium name="ENA_rothamsted_submissions"/>
            <consortium name="culmorum"/>
            <person name="King R."/>
        </authorList>
    </citation>
    <scope>NUCLEOTIDE SEQUENCE</scope>
</reference>
<keyword evidence="4 7" id="KW-1133">Transmembrane helix</keyword>
<feature type="chain" id="PRO_5040269765" description="Serine incorporator" evidence="8">
    <location>
        <begin position="23"/>
        <end position="456"/>
    </location>
</feature>
<feature type="signal peptide" evidence="8">
    <location>
        <begin position="1"/>
        <end position="22"/>
    </location>
</feature>
<evidence type="ECO:0000256" key="4">
    <source>
        <dbReference type="ARBA" id="ARBA00022989"/>
    </source>
</evidence>
<dbReference type="PANTHER" id="PTHR10383">
    <property type="entry name" value="SERINE INCORPORATOR"/>
    <property type="match status" value="1"/>
</dbReference>
<feature type="transmembrane region" description="Helical" evidence="7">
    <location>
        <begin position="159"/>
        <end position="181"/>
    </location>
</feature>
<dbReference type="EMBL" id="OU896713">
    <property type="protein sequence ID" value="CAG9823464.1"/>
    <property type="molecule type" value="Genomic_DNA"/>
</dbReference>
<comment type="similarity">
    <text evidence="2">Belongs to the TDE1 family.</text>
</comment>
<evidence type="ECO:0000256" key="3">
    <source>
        <dbReference type="ARBA" id="ARBA00022692"/>
    </source>
</evidence>
<evidence type="ECO:0000256" key="5">
    <source>
        <dbReference type="ARBA" id="ARBA00023136"/>
    </source>
</evidence>
<dbReference type="OrthoDB" id="5963193at2759"/>
<gene>
    <name evidence="9" type="ORF">PHAECO_LOCUS11308</name>
</gene>
<feature type="transmembrane region" description="Helical" evidence="7">
    <location>
        <begin position="426"/>
        <end position="450"/>
    </location>
</feature>
<feature type="transmembrane region" description="Helical" evidence="7">
    <location>
        <begin position="238"/>
        <end position="259"/>
    </location>
</feature>
<dbReference type="Pfam" id="PF03348">
    <property type="entry name" value="Serinc"/>
    <property type="match status" value="1"/>
</dbReference>
<organism evidence="9 10">
    <name type="scientific">Phaedon cochleariae</name>
    <name type="common">Mustard beetle</name>
    <dbReference type="NCBI Taxonomy" id="80249"/>
    <lineage>
        <taxon>Eukaryota</taxon>
        <taxon>Metazoa</taxon>
        <taxon>Ecdysozoa</taxon>
        <taxon>Arthropoda</taxon>
        <taxon>Hexapoda</taxon>
        <taxon>Insecta</taxon>
        <taxon>Pterygota</taxon>
        <taxon>Neoptera</taxon>
        <taxon>Endopterygota</taxon>
        <taxon>Coleoptera</taxon>
        <taxon>Polyphaga</taxon>
        <taxon>Cucujiformia</taxon>
        <taxon>Chrysomeloidea</taxon>
        <taxon>Chrysomelidae</taxon>
        <taxon>Chrysomelinae</taxon>
        <taxon>Chrysomelini</taxon>
        <taxon>Phaedon</taxon>
    </lineage>
</organism>
<feature type="transmembrane region" description="Helical" evidence="7">
    <location>
        <begin position="41"/>
        <end position="61"/>
    </location>
</feature>
<evidence type="ECO:0000256" key="2">
    <source>
        <dbReference type="ARBA" id="ARBA00006665"/>
    </source>
</evidence>
<keyword evidence="10" id="KW-1185">Reference proteome</keyword>
<accession>A0A9N9SIB6</accession>
<feature type="transmembrane region" description="Helical" evidence="7">
    <location>
        <begin position="100"/>
        <end position="118"/>
    </location>
</feature>
<dbReference type="Proteomes" id="UP001153737">
    <property type="component" value="Chromosome 7"/>
</dbReference>
<dbReference type="AlphaFoldDB" id="A0A9N9SIB6"/>
<keyword evidence="8" id="KW-0732">Signal</keyword>
<feature type="transmembrane region" description="Helical" evidence="7">
    <location>
        <begin position="384"/>
        <end position="406"/>
    </location>
</feature>
<dbReference type="PANTHER" id="PTHR10383:SF9">
    <property type="entry name" value="SERINE INCORPORATOR, ISOFORM F"/>
    <property type="match status" value="1"/>
</dbReference>